<proteinExistence type="predicted"/>
<dbReference type="InterPro" id="IPR011990">
    <property type="entry name" value="TPR-like_helical_dom_sf"/>
</dbReference>
<name>A0A9Q2FM45_GLUJA</name>
<dbReference type="RefSeq" id="WP_194257674.1">
    <property type="nucleotide sequence ID" value="NZ_JABCQN010000002.1"/>
</dbReference>
<comment type="caution">
    <text evidence="1">The sequence shown here is derived from an EMBL/GenBank/DDBJ whole genome shotgun (WGS) entry which is preliminary data.</text>
</comment>
<evidence type="ECO:0000313" key="2">
    <source>
        <dbReference type="Proteomes" id="UP000661006"/>
    </source>
</evidence>
<dbReference type="PANTHER" id="PTHR11102">
    <property type="entry name" value="SEL-1-LIKE PROTEIN"/>
    <property type="match status" value="1"/>
</dbReference>
<dbReference type="Pfam" id="PF08238">
    <property type="entry name" value="Sel1"/>
    <property type="match status" value="12"/>
</dbReference>
<dbReference type="EMBL" id="JABCQN010000002">
    <property type="protein sequence ID" value="MBF0870352.1"/>
    <property type="molecule type" value="Genomic_DNA"/>
</dbReference>
<evidence type="ECO:0000313" key="1">
    <source>
        <dbReference type="EMBL" id="MBF0870352.1"/>
    </source>
</evidence>
<dbReference type="SUPFAM" id="SSF81901">
    <property type="entry name" value="HCP-like"/>
    <property type="match status" value="3"/>
</dbReference>
<reference evidence="1" key="1">
    <citation type="submission" date="2020-04" db="EMBL/GenBank/DDBJ databases">
        <authorList>
            <person name="Sombolestani A."/>
        </authorList>
    </citation>
    <scope>NUCLEOTIDE SEQUENCE</scope>
    <source>
        <strain evidence="1">R71697</strain>
    </source>
</reference>
<dbReference type="InterPro" id="IPR050767">
    <property type="entry name" value="Sel1_AlgK"/>
</dbReference>
<protein>
    <submittedName>
        <fullName evidence="1">Sel1 repeat family protein</fullName>
    </submittedName>
</protein>
<accession>A0A9Q2FM45</accession>
<dbReference type="AlphaFoldDB" id="A0A9Q2FM45"/>
<dbReference type="Gene3D" id="1.25.40.10">
    <property type="entry name" value="Tetratricopeptide repeat domain"/>
    <property type="match status" value="2"/>
</dbReference>
<reference evidence="1" key="2">
    <citation type="submission" date="2020-11" db="EMBL/GenBank/DDBJ databases">
        <title>Description of novel Gluconobacter species.</title>
        <authorList>
            <person name="Cleenwerck I."/>
            <person name="Cnockaert M."/>
            <person name="Borremans W."/>
            <person name="Wieme A.D."/>
            <person name="De Vuyst L."/>
            <person name="Vandamme P."/>
        </authorList>
    </citation>
    <scope>NUCLEOTIDE SEQUENCE</scope>
    <source>
        <strain evidence="1">R71697</strain>
    </source>
</reference>
<organism evidence="1 2">
    <name type="scientific">Gluconobacter japonicus</name>
    <dbReference type="NCBI Taxonomy" id="376620"/>
    <lineage>
        <taxon>Bacteria</taxon>
        <taxon>Pseudomonadati</taxon>
        <taxon>Pseudomonadota</taxon>
        <taxon>Alphaproteobacteria</taxon>
        <taxon>Acetobacterales</taxon>
        <taxon>Acetobacteraceae</taxon>
        <taxon>Gluconobacter</taxon>
    </lineage>
</organism>
<dbReference type="GeneID" id="81474180"/>
<dbReference type="SMART" id="SM00671">
    <property type="entry name" value="SEL1"/>
    <property type="match status" value="11"/>
</dbReference>
<dbReference type="InterPro" id="IPR006597">
    <property type="entry name" value="Sel1-like"/>
</dbReference>
<dbReference type="Proteomes" id="UP000661006">
    <property type="component" value="Unassembled WGS sequence"/>
</dbReference>
<gene>
    <name evidence="1" type="ORF">HKD32_05690</name>
</gene>
<dbReference type="PANTHER" id="PTHR11102:SF160">
    <property type="entry name" value="ERAD-ASSOCIATED E3 UBIQUITIN-PROTEIN LIGASE COMPONENT HRD3"/>
    <property type="match status" value="1"/>
</dbReference>
<sequence length="590" mass="63050">MTFKRRIASLLSSKGKVEEGVRLMEAGDSVRGFALLSRLAIAGDTEASFRIGRAYLDGTGVPPSLEEGAYWMLGAAKAGHVEAAFVLATLYTIGFPEGFEIRKTAATFDLAAPPTLGTRHPDFHKGFHWGQIAANAGSADAQALLGYILTNGPEDLRDAVQARAWYERSAAAGCSQGHLGLALAILHQAETDEARTLAAHHLKEATKGGLGTAFDILGRMSEAGAGVPRDMGAAARYYQQAAERNIVGAQARYGLFLLEGVGIEQHYGRAETWLRRAALNGDAESAALLGDLYAQGGELPPNLMEAANWYRLAAEQKHGGAARALGLLYLTGNGVHRDPDVATHWFQVASEAGDRHADADFGNLILTGASATDDEKQALKERFERAAERGDLVGAFNLGVCFDQGVGGTVDSREAARWMQKAADGVVNAQFWYGKMLLEGRGVHADPIQAMHWMEKAAEAGMGEAQVAVGQLLVTGQINGRKDHGRAMELYRAAAESGNVDAMFSLAAMYGGGHDVPENRVEAQKWFMKAAQLGNGLAQLMLGRYLIRGLAGVTDLQEGRKWLEHAKAQGIADAEAELINLDAAQPDEDD</sequence>